<dbReference type="InterPro" id="IPR043129">
    <property type="entry name" value="ATPase_NBD"/>
</dbReference>
<dbReference type="RefSeq" id="WP_011388700.1">
    <property type="nucleotide sequence ID" value="NC_007643.1"/>
</dbReference>
<dbReference type="EMBL" id="CP000230">
    <property type="protein sequence ID" value="ABC21746.1"/>
    <property type="molecule type" value="Genomic_DNA"/>
</dbReference>
<dbReference type="InterPro" id="IPR020823">
    <property type="entry name" value="Cell_div_FtsA"/>
</dbReference>
<keyword evidence="5" id="KW-0997">Cell inner membrane</keyword>
<dbReference type="eggNOG" id="COG0849">
    <property type="taxonomic scope" value="Bacteria"/>
</dbReference>
<keyword evidence="4 5" id="KW-0131">Cell cycle</keyword>
<dbReference type="InterPro" id="IPR003494">
    <property type="entry name" value="SHS2_FtsA"/>
</dbReference>
<evidence type="ECO:0000259" key="8">
    <source>
        <dbReference type="SMART" id="SM00842"/>
    </source>
</evidence>
<proteinExistence type="inferred from homology"/>
<keyword evidence="10" id="KW-1185">Reference proteome</keyword>
<reference evidence="9 10" key="1">
    <citation type="journal article" date="2011" name="Stand. Genomic Sci.">
        <title>Complete genome sequence of Rhodospirillum rubrum type strain (S1).</title>
        <authorList>
            <person name="Munk A.C."/>
            <person name="Copeland A."/>
            <person name="Lucas S."/>
            <person name="Lapidus A."/>
            <person name="Del Rio T.G."/>
            <person name="Barry K."/>
            <person name="Detter J.C."/>
            <person name="Hammon N."/>
            <person name="Israni S."/>
            <person name="Pitluck S."/>
            <person name="Brettin T."/>
            <person name="Bruce D."/>
            <person name="Han C."/>
            <person name="Tapia R."/>
            <person name="Gilna P."/>
            <person name="Schmutz J."/>
            <person name="Larimer F."/>
            <person name="Land M."/>
            <person name="Kyrpides N.C."/>
            <person name="Mavromatis K."/>
            <person name="Richardson P."/>
            <person name="Rohde M."/>
            <person name="Goker M."/>
            <person name="Klenk H.P."/>
            <person name="Zhang Y."/>
            <person name="Roberts G.P."/>
            <person name="Reslewic S."/>
            <person name="Schwartz D.C."/>
        </authorList>
    </citation>
    <scope>NUCLEOTIDE SEQUENCE [LARGE SCALE GENOMIC DNA]</scope>
    <source>
        <strain evidence="10">ATCC 11170 / ATH 1.1.1 / DSM 467 / LMG 4362 / NCIMB 8255 / S1</strain>
    </source>
</reference>
<evidence type="ECO:0000313" key="9">
    <source>
        <dbReference type="EMBL" id="ABC21746.1"/>
    </source>
</evidence>
<dbReference type="Gene3D" id="3.30.420.40">
    <property type="match status" value="2"/>
</dbReference>
<feature type="domain" description="SHS2" evidence="8">
    <location>
        <begin position="34"/>
        <end position="220"/>
    </location>
</feature>
<dbReference type="Pfam" id="PF14450">
    <property type="entry name" value="FtsA"/>
    <property type="match status" value="2"/>
</dbReference>
<evidence type="ECO:0000256" key="4">
    <source>
        <dbReference type="ARBA" id="ARBA00023306"/>
    </source>
</evidence>
<accession>Q2RVU9</accession>
<dbReference type="PANTHER" id="PTHR32432">
    <property type="entry name" value="CELL DIVISION PROTEIN FTSA-RELATED"/>
    <property type="match status" value="1"/>
</dbReference>
<dbReference type="SUPFAM" id="SSF53067">
    <property type="entry name" value="Actin-like ATPase domain"/>
    <property type="match status" value="2"/>
</dbReference>
<evidence type="ECO:0000256" key="7">
    <source>
        <dbReference type="SAM" id="MobiDB-lite"/>
    </source>
</evidence>
<dbReference type="HOGENOM" id="CLU_037850_3_0_5"/>
<dbReference type="PIRSF" id="PIRSF003101">
    <property type="entry name" value="FtsA"/>
    <property type="match status" value="1"/>
</dbReference>
<sequence length="440" mass="47325">MPRDAISKDTPTAARTRRKDHRAAPPRRQRGGLITALDVGTTKIACFIAREEEDGALRVLGVGHHRSRGMRNGQVANMDEVELSVRAAVDAAEQMANERISSVVVNVSGGQPHSTRVEVEMSIAGHEVRGNDVRRIQAYGRGLHTSADRELVHCIPVSYAIDGTEGVLDPRGMFGQSLGVSIHLVSAAAGPLRNLSTVVERCHLDIEDKVVSPYASGLACLVEDEKQMGVTVIDLGGGTTSIAVFHEGHVVHTEMIPVGGLHVTNDIAKGLTTPVANAERLKTIHGSCSVSPADTREILRVPLVGEDDEATANEVPRSMLVQIIRPRIEETFELVRGRLEASGFDKVGGRLVVLTGGGSQLQGVRELAEVILDRQVRPGRPQRIRGLADSTSGPAFATCAGMLRYAVQHQVETPDTDPTADETVATGALGRFARWWKDNF</sequence>
<feature type="region of interest" description="Disordered" evidence="7">
    <location>
        <begin position="1"/>
        <end position="31"/>
    </location>
</feature>
<comment type="subunit">
    <text evidence="5">Self-interacts. Interacts with FtsZ.</text>
</comment>
<dbReference type="EnsemblBacteria" id="ABC21746">
    <property type="protein sequence ID" value="ABC21746"/>
    <property type="gene ID" value="Rru_A0945"/>
</dbReference>
<dbReference type="GO" id="GO:0043093">
    <property type="term" value="P:FtsZ-dependent cytokinesis"/>
    <property type="evidence" value="ECO:0007669"/>
    <property type="project" value="UniProtKB-UniRule"/>
</dbReference>
<dbReference type="GO" id="GO:0032153">
    <property type="term" value="C:cell division site"/>
    <property type="evidence" value="ECO:0007669"/>
    <property type="project" value="UniProtKB-UniRule"/>
</dbReference>
<dbReference type="Proteomes" id="UP000001929">
    <property type="component" value="Chromosome"/>
</dbReference>
<evidence type="ECO:0000256" key="2">
    <source>
        <dbReference type="ARBA" id="ARBA00022618"/>
    </source>
</evidence>
<dbReference type="GO" id="GO:0009898">
    <property type="term" value="C:cytoplasmic side of plasma membrane"/>
    <property type="evidence" value="ECO:0007669"/>
    <property type="project" value="UniProtKB-UniRule"/>
</dbReference>
<feature type="compositionally biased region" description="Basic residues" evidence="7">
    <location>
        <begin position="15"/>
        <end position="30"/>
    </location>
</feature>
<protein>
    <recommendedName>
        <fullName evidence="5 6">Cell division protein FtsA</fullName>
    </recommendedName>
</protein>
<dbReference type="PANTHER" id="PTHR32432:SF4">
    <property type="entry name" value="CELL DIVISION PROTEIN FTSA"/>
    <property type="match status" value="1"/>
</dbReference>
<dbReference type="NCBIfam" id="TIGR01174">
    <property type="entry name" value="ftsA"/>
    <property type="match status" value="1"/>
</dbReference>
<dbReference type="AlphaFoldDB" id="Q2RVU9"/>
<comment type="function">
    <text evidence="5 6">Cell division protein that is involved in the assembly of the Z ring. May serve as a membrane anchor for the Z ring.</text>
</comment>
<evidence type="ECO:0000313" key="10">
    <source>
        <dbReference type="Proteomes" id="UP000001929"/>
    </source>
</evidence>
<dbReference type="Pfam" id="PF02491">
    <property type="entry name" value="SHS2_FTSA"/>
    <property type="match status" value="1"/>
</dbReference>
<comment type="similarity">
    <text evidence="5 6">Belongs to the FtsA/MreB family.</text>
</comment>
<evidence type="ECO:0000256" key="6">
    <source>
        <dbReference type="PIRNR" id="PIRNR003101"/>
    </source>
</evidence>
<evidence type="ECO:0000256" key="3">
    <source>
        <dbReference type="ARBA" id="ARBA00023136"/>
    </source>
</evidence>
<gene>
    <name evidence="5" type="primary">ftsA</name>
    <name evidence="9" type="ordered locus">Rru_A0945</name>
</gene>
<dbReference type="STRING" id="269796.Rru_A0945"/>
<dbReference type="KEGG" id="rru:Rru_A0945"/>
<evidence type="ECO:0000256" key="5">
    <source>
        <dbReference type="HAMAP-Rule" id="MF_02033"/>
    </source>
</evidence>
<keyword evidence="3 5" id="KW-0472">Membrane</keyword>
<comment type="subcellular location">
    <subcellularLocation>
        <location evidence="5">Cell inner membrane</location>
        <topology evidence="5">Peripheral membrane protein</topology>
        <orientation evidence="5">Cytoplasmic side</orientation>
    </subcellularLocation>
    <text evidence="5">Localizes to the Z ring in an FtsZ-dependent manner. Targeted to the membrane through a conserved C-terminal amphipathic helix.</text>
</comment>
<dbReference type="InterPro" id="IPR050696">
    <property type="entry name" value="FtsA/MreB"/>
</dbReference>
<dbReference type="PATRIC" id="fig|269796.9.peg.1001"/>
<dbReference type="CDD" id="cd24048">
    <property type="entry name" value="ASKHA_NBD_FtsA"/>
    <property type="match status" value="1"/>
</dbReference>
<evidence type="ECO:0000256" key="1">
    <source>
        <dbReference type="ARBA" id="ARBA00022475"/>
    </source>
</evidence>
<organism evidence="9 10">
    <name type="scientific">Rhodospirillum rubrum (strain ATCC 11170 / ATH 1.1.1 / DSM 467 / LMG 4362 / NCIMB 8255 / S1)</name>
    <dbReference type="NCBI Taxonomy" id="269796"/>
    <lineage>
        <taxon>Bacteria</taxon>
        <taxon>Pseudomonadati</taxon>
        <taxon>Pseudomonadota</taxon>
        <taxon>Alphaproteobacteria</taxon>
        <taxon>Rhodospirillales</taxon>
        <taxon>Rhodospirillaceae</taxon>
        <taxon>Rhodospirillum</taxon>
    </lineage>
</organism>
<dbReference type="SMART" id="SM00842">
    <property type="entry name" value="FtsA"/>
    <property type="match status" value="1"/>
</dbReference>
<dbReference type="PhylomeDB" id="Q2RVU9"/>
<dbReference type="HAMAP" id="MF_02033">
    <property type="entry name" value="FtsA"/>
    <property type="match status" value="1"/>
</dbReference>
<keyword evidence="2 5" id="KW-0132">Cell division</keyword>
<keyword evidence="1 5" id="KW-1003">Cell membrane</keyword>
<name>Q2RVU9_RHORT</name>